<feature type="domain" description="Tubulin/FtsZ 2-layer sandwich" evidence="8">
    <location>
        <begin position="446"/>
        <end position="554"/>
    </location>
</feature>
<dbReference type="GO" id="GO:0003688">
    <property type="term" value="F:DNA replication origin binding"/>
    <property type="evidence" value="ECO:0007669"/>
    <property type="project" value="TreeGrafter"/>
</dbReference>
<proteinExistence type="inferred from homology"/>
<feature type="domain" description="AAA+ ATPase" evidence="6">
    <location>
        <begin position="59"/>
        <end position="188"/>
    </location>
</feature>
<accession>A0A4R5AVK9</accession>
<evidence type="ECO:0000313" key="9">
    <source>
        <dbReference type="EMBL" id="TDD74632.1"/>
    </source>
</evidence>
<dbReference type="InterPro" id="IPR003008">
    <property type="entry name" value="Tubulin_FtsZ_GTPase"/>
</dbReference>
<keyword evidence="10" id="KW-1185">Reference proteome</keyword>
<dbReference type="InterPro" id="IPR018316">
    <property type="entry name" value="Tubulin/FtsZ_2-layer-sand-dom"/>
</dbReference>
<dbReference type="SUPFAM" id="SSF55307">
    <property type="entry name" value="Tubulin C-terminal domain-like"/>
    <property type="match status" value="1"/>
</dbReference>
<evidence type="ECO:0000256" key="1">
    <source>
        <dbReference type="ARBA" id="ARBA00009690"/>
    </source>
</evidence>
<evidence type="ECO:0000259" key="8">
    <source>
        <dbReference type="SMART" id="SM00865"/>
    </source>
</evidence>
<comment type="function">
    <text evidence="4">Plays an essential role in the initiation and regulation of chromosomal replication. ATP-DnaA binds to the origin of replication (oriC) to initiate formation of the DNA replication initiation complex once per cell cycle. Binds the DnaA box (a 9 base pair repeat at the origin) and separates the double-stranded (ds)DNA. Forms a right-handed helical filament on oriC DNA; dsDNA binds to the exterior of the filament while single-stranded (ss)DNA is stabiized in the filament's interior. The ATP-DnaA-oriC complex binds and stabilizes one strand of the AT-rich DNA unwinding element (DUE), permitting loading of DNA polymerase. After initiation quickly degrades to an ADP-DnaA complex that is not apt for DNA replication. Binds acidic phospholipids.</text>
</comment>
<evidence type="ECO:0000256" key="2">
    <source>
        <dbReference type="ARBA" id="ARBA00022741"/>
    </source>
</evidence>
<evidence type="ECO:0000256" key="5">
    <source>
        <dbReference type="RuleBase" id="RU004227"/>
    </source>
</evidence>
<keyword evidence="4" id="KW-0067">ATP-binding</keyword>
<evidence type="ECO:0000256" key="3">
    <source>
        <dbReference type="ARBA" id="ARBA00023134"/>
    </source>
</evidence>
<dbReference type="SUPFAM" id="SSF52490">
    <property type="entry name" value="Tubulin nucleotide-binding domain-like"/>
    <property type="match status" value="1"/>
</dbReference>
<keyword evidence="2 4" id="KW-0547">Nucleotide-binding</keyword>
<evidence type="ECO:0000256" key="4">
    <source>
        <dbReference type="RuleBase" id="RU000577"/>
    </source>
</evidence>
<keyword evidence="4" id="KW-0235">DNA replication</keyword>
<dbReference type="GO" id="GO:0005525">
    <property type="term" value="F:GTP binding"/>
    <property type="evidence" value="ECO:0007669"/>
    <property type="project" value="UniProtKB-KW"/>
</dbReference>
<dbReference type="InterPro" id="IPR024757">
    <property type="entry name" value="FtsZ_C"/>
</dbReference>
<dbReference type="EMBL" id="SMFM01000008">
    <property type="protein sequence ID" value="TDD74632.1"/>
    <property type="molecule type" value="Genomic_DNA"/>
</dbReference>
<dbReference type="CDD" id="cd02201">
    <property type="entry name" value="FtsZ_type1"/>
    <property type="match status" value="1"/>
</dbReference>
<dbReference type="OrthoDB" id="9813375at2"/>
<dbReference type="SUPFAM" id="SSF52540">
    <property type="entry name" value="P-loop containing nucleoside triphosphate hydrolases"/>
    <property type="match status" value="1"/>
</dbReference>
<organism evidence="9 10">
    <name type="scientific">Flavobacterium caseinilyticum</name>
    <dbReference type="NCBI Taxonomy" id="2541732"/>
    <lineage>
        <taxon>Bacteria</taxon>
        <taxon>Pseudomonadati</taxon>
        <taxon>Bacteroidota</taxon>
        <taxon>Flavobacteriia</taxon>
        <taxon>Flavobacteriales</taxon>
        <taxon>Flavobacteriaceae</taxon>
        <taxon>Flavobacterium</taxon>
    </lineage>
</organism>
<dbReference type="Pfam" id="PF00091">
    <property type="entry name" value="Tubulin"/>
    <property type="match status" value="1"/>
</dbReference>
<dbReference type="PANTHER" id="PTHR30050">
    <property type="entry name" value="CHROMOSOMAL REPLICATION INITIATOR PROTEIN DNAA"/>
    <property type="match status" value="1"/>
</dbReference>
<evidence type="ECO:0000259" key="7">
    <source>
        <dbReference type="SMART" id="SM00864"/>
    </source>
</evidence>
<dbReference type="InterPro" id="IPR037103">
    <property type="entry name" value="Tubulin/FtsZ-like_C"/>
</dbReference>
<name>A0A4R5AVK9_9FLAO</name>
<evidence type="ECO:0000259" key="6">
    <source>
        <dbReference type="SMART" id="SM00382"/>
    </source>
</evidence>
<protein>
    <recommendedName>
        <fullName evidence="4">Chromosomal replication initiator protein DnaA</fullName>
    </recommendedName>
</protein>
<dbReference type="Pfam" id="PF00308">
    <property type="entry name" value="Bac_DnaA"/>
    <property type="match status" value="1"/>
</dbReference>
<dbReference type="GO" id="GO:0005524">
    <property type="term" value="F:ATP binding"/>
    <property type="evidence" value="ECO:0007669"/>
    <property type="project" value="UniProtKB-KW"/>
</dbReference>
<evidence type="ECO:0000313" key="10">
    <source>
        <dbReference type="Proteomes" id="UP000295278"/>
    </source>
</evidence>
<comment type="similarity">
    <text evidence="5">Belongs to the DnaA family.</text>
</comment>
<dbReference type="GO" id="GO:0003924">
    <property type="term" value="F:GTPase activity"/>
    <property type="evidence" value="ECO:0007669"/>
    <property type="project" value="InterPro"/>
</dbReference>
<dbReference type="InterPro" id="IPR003593">
    <property type="entry name" value="AAA+_ATPase"/>
</dbReference>
<keyword evidence="3" id="KW-0342">GTP-binding</keyword>
<dbReference type="InterPro" id="IPR027417">
    <property type="entry name" value="P-loop_NTPase"/>
</dbReference>
<keyword evidence="4" id="KW-0238">DNA-binding</keyword>
<dbReference type="PANTHER" id="PTHR30050:SF2">
    <property type="entry name" value="CHROMOSOMAL REPLICATION INITIATOR PROTEIN DNAA"/>
    <property type="match status" value="1"/>
</dbReference>
<feature type="domain" description="Tubulin/FtsZ GTPase" evidence="7">
    <location>
        <begin position="280"/>
        <end position="440"/>
    </location>
</feature>
<dbReference type="AlphaFoldDB" id="A0A4R5AVK9"/>
<dbReference type="GO" id="GO:0005886">
    <property type="term" value="C:plasma membrane"/>
    <property type="evidence" value="ECO:0007669"/>
    <property type="project" value="TreeGrafter"/>
</dbReference>
<dbReference type="SMART" id="SM00864">
    <property type="entry name" value="Tubulin"/>
    <property type="match status" value="1"/>
</dbReference>
<dbReference type="InterPro" id="IPR008280">
    <property type="entry name" value="Tub_FtsZ_C"/>
</dbReference>
<dbReference type="Gene3D" id="3.40.50.300">
    <property type="entry name" value="P-loop containing nucleotide triphosphate hydrolases"/>
    <property type="match status" value="1"/>
</dbReference>
<gene>
    <name evidence="9" type="ORF">E0F89_14090</name>
</gene>
<dbReference type="RefSeq" id="WP_131910418.1">
    <property type="nucleotide sequence ID" value="NZ_SMFM01000008.1"/>
</dbReference>
<dbReference type="InterPro" id="IPR020591">
    <property type="entry name" value="Chromosome_initiator_DnaA-like"/>
</dbReference>
<dbReference type="PRINTS" id="PR00051">
    <property type="entry name" value="DNAA"/>
</dbReference>
<dbReference type="SMART" id="SM00382">
    <property type="entry name" value="AAA"/>
    <property type="match status" value="1"/>
</dbReference>
<dbReference type="InterPro" id="IPR036525">
    <property type="entry name" value="Tubulin/FtsZ_GTPase_sf"/>
</dbReference>
<comment type="similarity">
    <text evidence="1">Belongs to the FtsZ family.</text>
</comment>
<dbReference type="CDD" id="cd00009">
    <property type="entry name" value="AAA"/>
    <property type="match status" value="1"/>
</dbReference>
<reference evidence="9 10" key="1">
    <citation type="submission" date="2019-03" db="EMBL/GenBank/DDBJ databases">
        <title>Flavobacterium AT-3-2 sp. nov., isolated from arctic soil.</title>
        <authorList>
            <person name="Chaudhary D.K."/>
        </authorList>
    </citation>
    <scope>NUCLEOTIDE SEQUENCE [LARGE SCALE GENOMIC DNA]</scope>
    <source>
        <strain evidence="9 10">AT-3-2</strain>
    </source>
</reference>
<dbReference type="Proteomes" id="UP000295278">
    <property type="component" value="Unassembled WGS sequence"/>
</dbReference>
<dbReference type="Pfam" id="PF12327">
    <property type="entry name" value="FtsZ_C"/>
    <property type="match status" value="1"/>
</dbReference>
<dbReference type="SMART" id="SM00865">
    <property type="entry name" value="Tubulin_C"/>
    <property type="match status" value="1"/>
</dbReference>
<dbReference type="Gene3D" id="3.30.1330.20">
    <property type="entry name" value="Tubulin/FtsZ, C-terminal domain"/>
    <property type="match status" value="1"/>
</dbReference>
<dbReference type="Gene3D" id="1.10.8.60">
    <property type="match status" value="1"/>
</dbReference>
<sequence length="554" mass="61389">MSNSGKKIHKPIETFITRKFKIESQLNEKYSFDNFIVGDSNQSALLSGIFVTTNLVEKLFNPLFIFGGMGSGKTHLVHAMGNVIKERYPEKSVLYTSSEIFAQQYIDSVNNNNRDKFVNWLQSIDILILEDIQCLSGQTTGQEVILEVFNNFCQKGKQIIITADRPLIDMLDINPQLLSRFTGGLTVELQQLDYVTRMAVLKNLLLSTNVEIPEEIIDYIARNIKSNLKDLKGCLHYLLTEVKLNKKEITLEFTKNVIRKINSIAGSDFAMEVPQDCTNKIKVIGMGTAGCNSVNYMIQQEIKGADFMVCSNDAKVIENKRIKDKTQLGNGTKMVVIIAEMGGATETETASIIAHLAKERDNITIGIVSIPLLSEGKLNYEKAHSEIKKMRKQFDSLIVIDNNKSNHLNENLNFESAFQRINGTITNIVKDMVAMVSHPRFELKNITTVLGNSGCALVGSSVASGENRAKNAIESALFSPLLKEDKIANAKYVLLLVTSGTIATTIDEVGEINDYIQSEAGYEANIIMSVSENINLGESIAITIIATGFNTSIE</sequence>
<dbReference type="InterPro" id="IPR000158">
    <property type="entry name" value="Cell_div_FtsZ"/>
</dbReference>
<dbReference type="GO" id="GO:0006270">
    <property type="term" value="P:DNA replication initiation"/>
    <property type="evidence" value="ECO:0007669"/>
    <property type="project" value="TreeGrafter"/>
</dbReference>
<comment type="caution">
    <text evidence="9">The sequence shown here is derived from an EMBL/GenBank/DDBJ whole genome shotgun (WGS) entry which is preliminary data.</text>
</comment>
<dbReference type="InterPro" id="IPR013317">
    <property type="entry name" value="DnaA_dom"/>
</dbReference>
<dbReference type="Gene3D" id="3.40.50.1440">
    <property type="entry name" value="Tubulin/FtsZ, GTPase domain"/>
    <property type="match status" value="2"/>
</dbReference>